<protein>
    <submittedName>
        <fullName evidence="4">Putative Zn finger-like uncharacterized protein</fullName>
    </submittedName>
</protein>
<name>A0A846QNF9_9BACT</name>
<dbReference type="EMBL" id="JAATJA010000001">
    <property type="protein sequence ID" value="NJB66935.1"/>
    <property type="molecule type" value="Genomic_DNA"/>
</dbReference>
<dbReference type="InterPro" id="IPR021834">
    <property type="entry name" value="DUF3426"/>
</dbReference>
<dbReference type="AlphaFoldDB" id="A0A846QNF9"/>
<evidence type="ECO:0000313" key="5">
    <source>
        <dbReference type="Proteomes" id="UP000580856"/>
    </source>
</evidence>
<keyword evidence="5" id="KW-1185">Reference proteome</keyword>
<gene>
    <name evidence="4" type="ORF">GGQ74_000575</name>
</gene>
<feature type="domain" description="Zinc finger/thioredoxin putative" evidence="3">
    <location>
        <begin position="1"/>
        <end position="35"/>
    </location>
</feature>
<comment type="caution">
    <text evidence="4">The sequence shown here is derived from an EMBL/GenBank/DDBJ whole genome shotgun (WGS) entry which is preliminary data.</text>
</comment>
<evidence type="ECO:0000259" key="3">
    <source>
        <dbReference type="Pfam" id="PF13717"/>
    </source>
</evidence>
<evidence type="ECO:0000313" key="4">
    <source>
        <dbReference type="EMBL" id="NJB66935.1"/>
    </source>
</evidence>
<dbReference type="Pfam" id="PF11906">
    <property type="entry name" value="DUF3426"/>
    <property type="match status" value="1"/>
</dbReference>
<sequence length="272" mass="29576">MVVECPNCHTTYNLDEQFATAGRKVRCTVCENIFTLSPTSAPPKAGKSEAPSEKPSARKDAAREEESFEGLGSLSFDIDEGAKPAKGGRAKTVAIVLMIFALLAGGSYAGLRFLAPQYLPAFLGGKAAMEEIAMEQAEQMEEMVKRISLESIRQYYVDNEKAGRIFVIEGRAINGFEVPKELVEVEASLFDDKNAVLDSRRLLCGNTLSLFQLQVLDQAEIEKALTDEAGVGSNNVNLQPGQEAPFMFVFFSPSDAVSEFVVKVVAVQSVDM</sequence>
<keyword evidence="2" id="KW-0472">Membrane</keyword>
<organism evidence="4 5">
    <name type="scientific">Desulfobaculum xiamenense</name>
    <dbReference type="NCBI Taxonomy" id="995050"/>
    <lineage>
        <taxon>Bacteria</taxon>
        <taxon>Pseudomonadati</taxon>
        <taxon>Thermodesulfobacteriota</taxon>
        <taxon>Desulfovibrionia</taxon>
        <taxon>Desulfovibrionales</taxon>
        <taxon>Desulfovibrionaceae</taxon>
        <taxon>Desulfobaculum</taxon>
    </lineage>
</organism>
<accession>A0A846QNF9</accession>
<feature type="transmembrane region" description="Helical" evidence="2">
    <location>
        <begin position="93"/>
        <end position="111"/>
    </location>
</feature>
<dbReference type="Pfam" id="PF13717">
    <property type="entry name" value="Zn_ribbon_4"/>
    <property type="match status" value="1"/>
</dbReference>
<proteinExistence type="predicted"/>
<keyword evidence="2" id="KW-0812">Transmembrane</keyword>
<dbReference type="NCBIfam" id="TIGR02098">
    <property type="entry name" value="MJ0042_CXXC"/>
    <property type="match status" value="1"/>
</dbReference>
<dbReference type="InterPro" id="IPR011723">
    <property type="entry name" value="Znf/thioredoxin_put"/>
</dbReference>
<feature type="compositionally biased region" description="Basic and acidic residues" evidence="1">
    <location>
        <begin position="46"/>
        <end position="65"/>
    </location>
</feature>
<evidence type="ECO:0000256" key="1">
    <source>
        <dbReference type="SAM" id="MobiDB-lite"/>
    </source>
</evidence>
<evidence type="ECO:0000256" key="2">
    <source>
        <dbReference type="SAM" id="Phobius"/>
    </source>
</evidence>
<keyword evidence="2" id="KW-1133">Transmembrane helix</keyword>
<feature type="region of interest" description="Disordered" evidence="1">
    <location>
        <begin position="40"/>
        <end position="68"/>
    </location>
</feature>
<dbReference type="Proteomes" id="UP000580856">
    <property type="component" value="Unassembled WGS sequence"/>
</dbReference>
<dbReference type="RefSeq" id="WP_167940030.1">
    <property type="nucleotide sequence ID" value="NZ_JAATJA010000001.1"/>
</dbReference>
<reference evidence="4 5" key="1">
    <citation type="submission" date="2020-03" db="EMBL/GenBank/DDBJ databases">
        <title>Genomic Encyclopedia of Type Strains, Phase IV (KMG-IV): sequencing the most valuable type-strain genomes for metagenomic binning, comparative biology and taxonomic classification.</title>
        <authorList>
            <person name="Goeker M."/>
        </authorList>
    </citation>
    <scope>NUCLEOTIDE SEQUENCE [LARGE SCALE GENOMIC DNA]</scope>
    <source>
        <strain evidence="4 5">DSM 24233</strain>
    </source>
</reference>